<feature type="transmembrane region" description="Helical" evidence="6">
    <location>
        <begin position="79"/>
        <end position="101"/>
    </location>
</feature>
<proteinExistence type="predicted"/>
<evidence type="ECO:0000256" key="4">
    <source>
        <dbReference type="ARBA" id="ARBA00022989"/>
    </source>
</evidence>
<reference evidence="7 8" key="1">
    <citation type="submission" date="2021-06" db="EMBL/GenBank/DDBJ databases">
        <title>Halomicroarcula sp. a new haloarchaeum isolated from saline soil.</title>
        <authorList>
            <person name="Duran-Viseras A."/>
            <person name="Sanchez-Porro C."/>
            <person name="Ventosa A."/>
        </authorList>
    </citation>
    <scope>NUCLEOTIDE SEQUENCE [LARGE SCALE GENOMIC DNA]</scope>
    <source>
        <strain evidence="7 8">F27</strain>
    </source>
</reference>
<feature type="transmembrane region" description="Helical" evidence="6">
    <location>
        <begin position="108"/>
        <end position="130"/>
    </location>
</feature>
<dbReference type="GO" id="GO:0005886">
    <property type="term" value="C:plasma membrane"/>
    <property type="evidence" value="ECO:0007669"/>
    <property type="project" value="UniProtKB-SubCell"/>
</dbReference>
<protein>
    <submittedName>
        <fullName evidence="7">ABC transporter permease</fullName>
    </submittedName>
</protein>
<keyword evidence="2" id="KW-1003">Cell membrane</keyword>
<feature type="transmembrane region" description="Helical" evidence="6">
    <location>
        <begin position="249"/>
        <end position="269"/>
    </location>
</feature>
<dbReference type="AlphaFoldDB" id="A0AAW4PGZ0"/>
<dbReference type="EMBL" id="RKLT01000017">
    <property type="protein sequence ID" value="MBX0297285.1"/>
    <property type="molecule type" value="Genomic_DNA"/>
</dbReference>
<keyword evidence="5 6" id="KW-0472">Membrane</keyword>
<dbReference type="CDD" id="cd06579">
    <property type="entry name" value="TM_PBP1_transp_AraH_like"/>
    <property type="match status" value="1"/>
</dbReference>
<dbReference type="GO" id="GO:0022857">
    <property type="term" value="F:transmembrane transporter activity"/>
    <property type="evidence" value="ECO:0007669"/>
    <property type="project" value="InterPro"/>
</dbReference>
<gene>
    <name evidence="7" type="ORF">EGH23_20620</name>
</gene>
<feature type="transmembrane region" description="Helical" evidence="6">
    <location>
        <begin position="26"/>
        <end position="42"/>
    </location>
</feature>
<comment type="subcellular location">
    <subcellularLocation>
        <location evidence="1">Cell membrane</location>
        <topology evidence="1">Multi-pass membrane protein</topology>
    </subcellularLocation>
</comment>
<evidence type="ECO:0000256" key="1">
    <source>
        <dbReference type="ARBA" id="ARBA00004651"/>
    </source>
</evidence>
<feature type="transmembrane region" description="Helical" evidence="6">
    <location>
        <begin position="299"/>
        <end position="319"/>
    </location>
</feature>
<name>A0AAW4PGZ0_9EURY</name>
<evidence type="ECO:0000256" key="5">
    <source>
        <dbReference type="ARBA" id="ARBA00023136"/>
    </source>
</evidence>
<feature type="transmembrane region" description="Helical" evidence="6">
    <location>
        <begin position="51"/>
        <end position="73"/>
    </location>
</feature>
<evidence type="ECO:0000256" key="3">
    <source>
        <dbReference type="ARBA" id="ARBA00022692"/>
    </source>
</evidence>
<dbReference type="PANTHER" id="PTHR32196">
    <property type="entry name" value="ABC TRANSPORTER PERMEASE PROTEIN YPHD-RELATED-RELATED"/>
    <property type="match status" value="1"/>
</dbReference>
<feature type="transmembrane region" description="Helical" evidence="6">
    <location>
        <begin position="220"/>
        <end position="243"/>
    </location>
</feature>
<evidence type="ECO:0000313" key="7">
    <source>
        <dbReference type="EMBL" id="MBX0297285.1"/>
    </source>
</evidence>
<feature type="transmembrane region" description="Helical" evidence="6">
    <location>
        <begin position="175"/>
        <end position="193"/>
    </location>
</feature>
<evidence type="ECO:0000256" key="6">
    <source>
        <dbReference type="SAM" id="Phobius"/>
    </source>
</evidence>
<sequence>MSTEQGFVGRTIGDRDDVALTLLDNMIWPILGIVILGILLTVPQTFRSLELILWGAVPIGLLVLAESLCLLSGHFDLSIGSIAGFSAMFTGMLLGTCPSCWGVTTSPWAGFGVILITGAVIGLANGVMIAKVGLNPFLQTLAFLIIFEGAKTAMQTQPVTGLPRLYVQVGGTPDLAIGIMLAAFLVFGLVLRYTSFGQSVYALGSSEVSAREVGIDTERLIIVIYTISGVLSAIAGLMLTGFVGVVPPLIGEGLVFQAFAGAVIGGISLFGGRGKITGALGGVILIQLVQSALNNSPVVGATQIQMINGIVLLVAILLYSTQSKIRSRILASGAV</sequence>
<keyword evidence="8" id="KW-1185">Reference proteome</keyword>
<organism evidence="7 8">
    <name type="scientific">Haloarcula nitratireducens</name>
    <dbReference type="NCBI Taxonomy" id="2487749"/>
    <lineage>
        <taxon>Archaea</taxon>
        <taxon>Methanobacteriati</taxon>
        <taxon>Methanobacteriota</taxon>
        <taxon>Stenosarchaea group</taxon>
        <taxon>Halobacteria</taxon>
        <taxon>Halobacteriales</taxon>
        <taxon>Haloarculaceae</taxon>
        <taxon>Haloarcula</taxon>
    </lineage>
</organism>
<accession>A0AAW4PGZ0</accession>
<dbReference type="InterPro" id="IPR001851">
    <property type="entry name" value="ABC_transp_permease"/>
</dbReference>
<evidence type="ECO:0000256" key="2">
    <source>
        <dbReference type="ARBA" id="ARBA00022475"/>
    </source>
</evidence>
<keyword evidence="3 6" id="KW-0812">Transmembrane</keyword>
<comment type="caution">
    <text evidence="7">The sequence shown here is derived from an EMBL/GenBank/DDBJ whole genome shotgun (WGS) entry which is preliminary data.</text>
</comment>
<feature type="transmembrane region" description="Helical" evidence="6">
    <location>
        <begin position="276"/>
        <end position="293"/>
    </location>
</feature>
<keyword evidence="4 6" id="KW-1133">Transmembrane helix</keyword>
<dbReference type="RefSeq" id="WP_220581876.1">
    <property type="nucleotide sequence ID" value="NZ_RKLT01000017.1"/>
</dbReference>
<evidence type="ECO:0000313" key="8">
    <source>
        <dbReference type="Proteomes" id="UP001430455"/>
    </source>
</evidence>
<dbReference type="Pfam" id="PF02653">
    <property type="entry name" value="BPD_transp_2"/>
    <property type="match status" value="1"/>
</dbReference>
<dbReference type="Proteomes" id="UP001430455">
    <property type="component" value="Unassembled WGS sequence"/>
</dbReference>